<evidence type="ECO:0000313" key="6">
    <source>
        <dbReference type="EMBL" id="PXW96268.1"/>
    </source>
</evidence>
<evidence type="ECO:0000256" key="3">
    <source>
        <dbReference type="ARBA" id="ARBA00023098"/>
    </source>
</evidence>
<dbReference type="OrthoDB" id="9770965at2"/>
<feature type="short sequence motif" description="DGA/G" evidence="4">
    <location>
        <begin position="203"/>
        <end position="205"/>
    </location>
</feature>
<protein>
    <submittedName>
        <fullName evidence="6">NTE family protein</fullName>
    </submittedName>
</protein>
<keyword evidence="3 4" id="KW-0443">Lipid metabolism</keyword>
<name>A0A318H0Z5_9BURK</name>
<dbReference type="EMBL" id="QJJS01000007">
    <property type="protein sequence ID" value="PXW96268.1"/>
    <property type="molecule type" value="Genomic_DNA"/>
</dbReference>
<evidence type="ECO:0000256" key="4">
    <source>
        <dbReference type="PROSITE-ProRule" id="PRU01161"/>
    </source>
</evidence>
<evidence type="ECO:0000313" key="7">
    <source>
        <dbReference type="Proteomes" id="UP000247811"/>
    </source>
</evidence>
<evidence type="ECO:0000259" key="5">
    <source>
        <dbReference type="PROSITE" id="PS51635"/>
    </source>
</evidence>
<reference evidence="6 7" key="1">
    <citation type="submission" date="2018-05" db="EMBL/GenBank/DDBJ databases">
        <title>Genomic Encyclopedia of Type Strains, Phase IV (KMG-IV): sequencing the most valuable type-strain genomes for metagenomic binning, comparative biology and taxonomic classification.</title>
        <authorList>
            <person name="Goeker M."/>
        </authorList>
    </citation>
    <scope>NUCLEOTIDE SEQUENCE [LARGE SCALE GENOMIC DNA]</scope>
    <source>
        <strain evidence="6 7">DSM 566</strain>
    </source>
</reference>
<feature type="active site" description="Nucleophile" evidence="4">
    <location>
        <position position="49"/>
    </location>
</feature>
<dbReference type="AlphaFoldDB" id="A0A318H0Z5"/>
<accession>A0A318H0Z5</accession>
<dbReference type="Gene3D" id="3.40.1090.10">
    <property type="entry name" value="Cytosolic phospholipase A2 catalytic domain"/>
    <property type="match status" value="2"/>
</dbReference>
<evidence type="ECO:0000256" key="2">
    <source>
        <dbReference type="ARBA" id="ARBA00022963"/>
    </source>
</evidence>
<organism evidence="6 7">
    <name type="scientific">Sphaerotilus hippei</name>
    <dbReference type="NCBI Taxonomy" id="744406"/>
    <lineage>
        <taxon>Bacteria</taxon>
        <taxon>Pseudomonadati</taxon>
        <taxon>Pseudomonadota</taxon>
        <taxon>Betaproteobacteria</taxon>
        <taxon>Burkholderiales</taxon>
        <taxon>Sphaerotilaceae</taxon>
        <taxon>Sphaerotilus</taxon>
    </lineage>
</organism>
<dbReference type="Pfam" id="PF01734">
    <property type="entry name" value="Patatin"/>
    <property type="match status" value="1"/>
</dbReference>
<dbReference type="PANTHER" id="PTHR14226:SF78">
    <property type="entry name" value="SLR0060 PROTEIN"/>
    <property type="match status" value="1"/>
</dbReference>
<dbReference type="RefSeq" id="WP_110400682.1">
    <property type="nucleotide sequence ID" value="NZ_QJJS01000007.1"/>
</dbReference>
<keyword evidence="1 4" id="KW-0378">Hydrolase</keyword>
<comment type="caution">
    <text evidence="6">The sequence shown here is derived from an EMBL/GenBank/DDBJ whole genome shotgun (WGS) entry which is preliminary data.</text>
</comment>
<keyword evidence="7" id="KW-1185">Reference proteome</keyword>
<dbReference type="InterPro" id="IPR016035">
    <property type="entry name" value="Acyl_Trfase/lysoPLipase"/>
</dbReference>
<sequence>MLGWNALPRPRPLSLALQGGGAHGAYTWGVLDALLESGRFDFDGISGTSAGAMNAIVMAHGLASVAAGASRPRAAEAAREALASFWEALATQLPFDWLTGGDVSNPTLSPAARILMQWSQVLAPHQLNPLQLNPLRDVLERHVDFERLRRDSPVRLFIAATQANTGRLRLFRNAEMSVDVALASACLPTLHPAVLIDGEPYWDGGYSANPALFPLVQHARAPDLLIVLLSNPQHTATPTSVADIRLRALEIGFNAAFLREAVALGEACAQARHPTFVIGAQERRLVRLRFHLIDASDALGHLSAHTRMLPHRPFLQWLFEQGRARTRAWLAHEGCRVGQLGTVDLQALFACRSPATLDDGRRADELLAG</sequence>
<dbReference type="InterPro" id="IPR050301">
    <property type="entry name" value="NTE"/>
</dbReference>
<feature type="short sequence motif" description="GXSXG" evidence="4">
    <location>
        <begin position="47"/>
        <end position="51"/>
    </location>
</feature>
<dbReference type="GO" id="GO:0016787">
    <property type="term" value="F:hydrolase activity"/>
    <property type="evidence" value="ECO:0007669"/>
    <property type="project" value="UniProtKB-UniRule"/>
</dbReference>
<dbReference type="Proteomes" id="UP000247811">
    <property type="component" value="Unassembled WGS sequence"/>
</dbReference>
<evidence type="ECO:0000256" key="1">
    <source>
        <dbReference type="ARBA" id="ARBA00022801"/>
    </source>
</evidence>
<dbReference type="PROSITE" id="PS51635">
    <property type="entry name" value="PNPLA"/>
    <property type="match status" value="1"/>
</dbReference>
<feature type="active site" description="Proton acceptor" evidence="4">
    <location>
        <position position="203"/>
    </location>
</feature>
<gene>
    <name evidence="6" type="ORF">C7444_107174</name>
</gene>
<dbReference type="InterPro" id="IPR002641">
    <property type="entry name" value="PNPLA_dom"/>
</dbReference>
<dbReference type="SUPFAM" id="SSF52151">
    <property type="entry name" value="FabD/lysophospholipase-like"/>
    <property type="match status" value="1"/>
</dbReference>
<proteinExistence type="predicted"/>
<feature type="short sequence motif" description="GXGXXG" evidence="4">
    <location>
        <begin position="19"/>
        <end position="24"/>
    </location>
</feature>
<dbReference type="PANTHER" id="PTHR14226">
    <property type="entry name" value="NEUROPATHY TARGET ESTERASE/SWISS CHEESE D.MELANOGASTER"/>
    <property type="match status" value="1"/>
</dbReference>
<dbReference type="GO" id="GO:0016042">
    <property type="term" value="P:lipid catabolic process"/>
    <property type="evidence" value="ECO:0007669"/>
    <property type="project" value="UniProtKB-UniRule"/>
</dbReference>
<keyword evidence="2 4" id="KW-0442">Lipid degradation</keyword>
<feature type="domain" description="PNPLA" evidence="5">
    <location>
        <begin position="15"/>
        <end position="216"/>
    </location>
</feature>